<feature type="non-terminal residue" evidence="5">
    <location>
        <position position="1"/>
    </location>
</feature>
<dbReference type="SMART" id="SM00181">
    <property type="entry name" value="EGF"/>
    <property type="match status" value="6"/>
</dbReference>
<dbReference type="EMBL" id="CAXKWB010005756">
    <property type="protein sequence ID" value="CAL4079691.1"/>
    <property type="molecule type" value="Genomic_DNA"/>
</dbReference>
<dbReference type="Gene3D" id="2.10.25.10">
    <property type="entry name" value="Laminin"/>
    <property type="match status" value="5"/>
</dbReference>
<dbReference type="PANTHER" id="PTHR14949">
    <property type="entry name" value="EGF-LIKE-DOMAIN, MULTIPLE 7, 8"/>
    <property type="match status" value="1"/>
</dbReference>
<dbReference type="PROSITE" id="PS01186">
    <property type="entry name" value="EGF_2"/>
    <property type="match status" value="3"/>
</dbReference>
<dbReference type="GO" id="GO:0009986">
    <property type="term" value="C:cell surface"/>
    <property type="evidence" value="ECO:0007669"/>
    <property type="project" value="TreeGrafter"/>
</dbReference>
<evidence type="ECO:0000256" key="1">
    <source>
        <dbReference type="ARBA" id="ARBA00022729"/>
    </source>
</evidence>
<feature type="disulfide bond" evidence="3">
    <location>
        <begin position="64"/>
        <end position="74"/>
    </location>
</feature>
<dbReference type="SUPFAM" id="SSF57196">
    <property type="entry name" value="EGF/Laminin"/>
    <property type="match status" value="4"/>
</dbReference>
<feature type="domain" description="EGF-like" evidence="4">
    <location>
        <begin position="26"/>
        <end position="58"/>
    </location>
</feature>
<feature type="domain" description="EGF-like" evidence="4">
    <location>
        <begin position="94"/>
        <end position="126"/>
    </location>
</feature>
<feature type="disulfide bond" evidence="3">
    <location>
        <begin position="98"/>
        <end position="108"/>
    </location>
</feature>
<dbReference type="Proteomes" id="UP001497623">
    <property type="component" value="Unassembled WGS sequence"/>
</dbReference>
<dbReference type="InterPro" id="IPR050969">
    <property type="entry name" value="Dev_Signal_Modulators"/>
</dbReference>
<protein>
    <recommendedName>
        <fullName evidence="4">EGF-like domain-containing protein</fullName>
    </recommendedName>
</protein>
<organism evidence="5 6">
    <name type="scientific">Meganyctiphanes norvegica</name>
    <name type="common">Northern krill</name>
    <name type="synonym">Thysanopoda norvegica</name>
    <dbReference type="NCBI Taxonomy" id="48144"/>
    <lineage>
        <taxon>Eukaryota</taxon>
        <taxon>Metazoa</taxon>
        <taxon>Ecdysozoa</taxon>
        <taxon>Arthropoda</taxon>
        <taxon>Crustacea</taxon>
        <taxon>Multicrustacea</taxon>
        <taxon>Malacostraca</taxon>
        <taxon>Eumalacostraca</taxon>
        <taxon>Eucarida</taxon>
        <taxon>Euphausiacea</taxon>
        <taxon>Euphausiidae</taxon>
        <taxon>Meganyctiphanes</taxon>
    </lineage>
</organism>
<dbReference type="GO" id="GO:0005576">
    <property type="term" value="C:extracellular region"/>
    <property type="evidence" value="ECO:0007669"/>
    <property type="project" value="TreeGrafter"/>
</dbReference>
<dbReference type="AlphaFoldDB" id="A0AAV2QGN0"/>
<gene>
    <name evidence="5" type="ORF">MNOR_LOCUS11089</name>
</gene>
<feature type="disulfide bond" evidence="3">
    <location>
        <begin position="133"/>
        <end position="143"/>
    </location>
</feature>
<comment type="caution">
    <text evidence="3">Lacks conserved residue(s) required for the propagation of feature annotation.</text>
</comment>
<keyword evidence="6" id="KW-1185">Reference proteome</keyword>
<keyword evidence="3" id="KW-0245">EGF-like domain</keyword>
<name>A0AAV2QGN0_MEGNR</name>
<dbReference type="PROSITE" id="PS50026">
    <property type="entry name" value="EGF_3"/>
    <property type="match status" value="6"/>
</dbReference>
<dbReference type="GO" id="GO:0005102">
    <property type="term" value="F:signaling receptor binding"/>
    <property type="evidence" value="ECO:0007669"/>
    <property type="project" value="TreeGrafter"/>
</dbReference>
<feature type="domain" description="EGF-like" evidence="4">
    <location>
        <begin position="228"/>
        <end position="259"/>
    </location>
</feature>
<proteinExistence type="predicted"/>
<reference evidence="5 6" key="1">
    <citation type="submission" date="2024-05" db="EMBL/GenBank/DDBJ databases">
        <authorList>
            <person name="Wallberg A."/>
        </authorList>
    </citation>
    <scope>NUCLEOTIDE SEQUENCE [LARGE SCALE GENOMIC DNA]</scope>
</reference>
<feature type="disulfide bond" evidence="3">
    <location>
        <begin position="152"/>
        <end position="161"/>
    </location>
</feature>
<feature type="disulfide bond" evidence="3">
    <location>
        <begin position="82"/>
        <end position="91"/>
    </location>
</feature>
<accession>A0AAV2QGN0</accession>
<dbReference type="InterPro" id="IPR000742">
    <property type="entry name" value="EGF"/>
</dbReference>
<feature type="domain" description="EGF-like" evidence="4">
    <location>
        <begin position="129"/>
        <end position="162"/>
    </location>
</feature>
<feature type="domain" description="EGF-like" evidence="4">
    <location>
        <begin position="1"/>
        <end position="24"/>
    </location>
</feature>
<feature type="disulfide bond" evidence="3">
    <location>
        <begin position="30"/>
        <end position="40"/>
    </location>
</feature>
<feature type="domain" description="EGF-like" evidence="4">
    <location>
        <begin position="60"/>
        <end position="92"/>
    </location>
</feature>
<feature type="disulfide bond" evidence="3">
    <location>
        <begin position="249"/>
        <end position="258"/>
    </location>
</feature>
<feature type="disulfide bond" evidence="3">
    <location>
        <begin position="14"/>
        <end position="23"/>
    </location>
</feature>
<evidence type="ECO:0000259" key="4">
    <source>
        <dbReference type="PROSITE" id="PS50026"/>
    </source>
</evidence>
<feature type="disulfide bond" evidence="3">
    <location>
        <begin position="48"/>
        <end position="57"/>
    </location>
</feature>
<keyword evidence="2 3" id="KW-1015">Disulfide bond</keyword>
<keyword evidence="1" id="KW-0732">Signal</keyword>
<comment type="caution">
    <text evidence="5">The sequence shown here is derived from an EMBL/GenBank/DDBJ whole genome shotgun (WGS) entry which is preliminary data.</text>
</comment>
<sequence length="263" mass="28358">QNGGVCIAPGICNCTEGYTGNYCQLNKPVCSTPCQNGGVCIAPGICNCTEGYTGNYCQLNKPVCSTPCQNGGVCIDPGICNCTDDYMGNYCQLNKPVCSTPCQNGGVCIAPEMCNCTEDYTGKYCQLDKFDVCDPPCENGGKCLGALGLCACPRGFGRAQCQVERCTFPRMELPNSSVGGTLSRLMIKCHSGYRMPNDATEMLLLCPRARWMTSDLKRVFTQQLVRCDPICQEECLNSGKCIAPDVCKCLPNFTGRTCQFPAN</sequence>
<evidence type="ECO:0000256" key="2">
    <source>
        <dbReference type="ARBA" id="ARBA00023157"/>
    </source>
</evidence>
<dbReference type="PANTHER" id="PTHR14949:SF56">
    <property type="entry name" value="EGF-LIKE-DOMAIN, MULTIPLE 7"/>
    <property type="match status" value="1"/>
</dbReference>
<evidence type="ECO:0000313" key="6">
    <source>
        <dbReference type="Proteomes" id="UP001497623"/>
    </source>
</evidence>
<evidence type="ECO:0000313" key="5">
    <source>
        <dbReference type="EMBL" id="CAL4079691.1"/>
    </source>
</evidence>
<feature type="disulfide bond" evidence="3">
    <location>
        <begin position="231"/>
        <end position="241"/>
    </location>
</feature>
<feature type="disulfide bond" evidence="3">
    <location>
        <begin position="116"/>
        <end position="125"/>
    </location>
</feature>
<evidence type="ECO:0000256" key="3">
    <source>
        <dbReference type="PROSITE-ProRule" id="PRU00076"/>
    </source>
</evidence>
<dbReference type="Pfam" id="PF25024">
    <property type="entry name" value="EGF_TEN"/>
    <property type="match status" value="1"/>
</dbReference>
<dbReference type="PROSITE" id="PS00022">
    <property type="entry name" value="EGF_1"/>
    <property type="match status" value="5"/>
</dbReference>